<keyword evidence="3" id="KW-1185">Reference proteome</keyword>
<dbReference type="EMBL" id="AUWU02000004">
    <property type="protein sequence ID" value="KAH0574489.1"/>
    <property type="molecule type" value="Genomic_DNA"/>
</dbReference>
<evidence type="ECO:0000313" key="1">
    <source>
        <dbReference type="EMBL" id="EST46004.1"/>
    </source>
</evidence>
<dbReference type="EMBL" id="KI546085">
    <property type="protein sequence ID" value="EST46004.1"/>
    <property type="molecule type" value="Genomic_DNA"/>
</dbReference>
<gene>
    <name evidence="1" type="ORF">SS50377_13990</name>
    <name evidence="2" type="ORF">SS50377_24447</name>
</gene>
<dbReference type="AlphaFoldDB" id="V6LYV0"/>
<reference evidence="1 2" key="1">
    <citation type="journal article" date="2014" name="PLoS Genet.">
        <title>The Genome of Spironucleus salmonicida Highlights a Fish Pathogen Adapted to Fluctuating Environments.</title>
        <authorList>
            <person name="Xu F."/>
            <person name="Jerlstrom-Hultqvist J."/>
            <person name="Einarsson E."/>
            <person name="Astvaldsson A."/>
            <person name="Svard S.G."/>
            <person name="Andersson J.O."/>
        </authorList>
    </citation>
    <scope>NUCLEOTIDE SEQUENCE</scope>
    <source>
        <strain evidence="2">ATCC 50377</strain>
    </source>
</reference>
<protein>
    <submittedName>
        <fullName evidence="1">Uncharacterized protein</fullName>
    </submittedName>
</protein>
<evidence type="ECO:0000313" key="2">
    <source>
        <dbReference type="EMBL" id="KAH0574489.1"/>
    </source>
</evidence>
<organism evidence="1">
    <name type="scientific">Spironucleus salmonicida</name>
    <dbReference type="NCBI Taxonomy" id="348837"/>
    <lineage>
        <taxon>Eukaryota</taxon>
        <taxon>Metamonada</taxon>
        <taxon>Diplomonadida</taxon>
        <taxon>Hexamitidae</taxon>
        <taxon>Hexamitinae</taxon>
        <taxon>Spironucleus</taxon>
    </lineage>
</organism>
<dbReference type="VEuPathDB" id="GiardiaDB:SS50377_24447"/>
<name>V6LYV0_9EUKA</name>
<evidence type="ECO:0000313" key="3">
    <source>
        <dbReference type="Proteomes" id="UP000018208"/>
    </source>
</evidence>
<dbReference type="Proteomes" id="UP000018208">
    <property type="component" value="Unassembled WGS sequence"/>
</dbReference>
<proteinExistence type="predicted"/>
<sequence length="218" mass="25930">MLDLTYLSDELQFLTLQDILRNEKLIHGNFYETLDNFFMDLIGNECLSIKLRYKNQILEKFLIQLLQRNLQFTYQILYNNHKQQIKQLLFFRAFDTVGDEMALFKSCLIGARKINKIEILDKFQVVISYPHISIQTSSADVFEGDNHNLQLKLPSTIKIKQSNIIINIQGLKNRKVIQLYNRKFETQLEIFLIEYFSAQFIIIQTEDQIYSYCTYEVE</sequence>
<reference evidence="2" key="2">
    <citation type="submission" date="2020-12" db="EMBL/GenBank/DDBJ databases">
        <title>New Spironucleus salmonicida genome in near-complete chromosomes.</title>
        <authorList>
            <person name="Xu F."/>
            <person name="Kurt Z."/>
            <person name="Jimenez-Gonzalez A."/>
            <person name="Astvaldsson A."/>
            <person name="Andersson J.O."/>
            <person name="Svard S.G."/>
        </authorList>
    </citation>
    <scope>NUCLEOTIDE SEQUENCE</scope>
    <source>
        <strain evidence="2">ATCC 50377</strain>
    </source>
</reference>
<accession>V6LYV0</accession>